<name>A0A3M7SPG2_BRAPC</name>
<keyword evidence="2" id="KW-1185">Reference proteome</keyword>
<comment type="caution">
    <text evidence="1">The sequence shown here is derived from an EMBL/GenBank/DDBJ whole genome shotgun (WGS) entry which is preliminary data.</text>
</comment>
<gene>
    <name evidence="1" type="ORF">BpHYR1_036380</name>
</gene>
<dbReference type="EMBL" id="REGN01001050">
    <property type="protein sequence ID" value="RNA37398.1"/>
    <property type="molecule type" value="Genomic_DNA"/>
</dbReference>
<organism evidence="1 2">
    <name type="scientific">Brachionus plicatilis</name>
    <name type="common">Marine rotifer</name>
    <name type="synonym">Brachionus muelleri</name>
    <dbReference type="NCBI Taxonomy" id="10195"/>
    <lineage>
        <taxon>Eukaryota</taxon>
        <taxon>Metazoa</taxon>
        <taxon>Spiralia</taxon>
        <taxon>Gnathifera</taxon>
        <taxon>Rotifera</taxon>
        <taxon>Eurotatoria</taxon>
        <taxon>Monogononta</taxon>
        <taxon>Pseudotrocha</taxon>
        <taxon>Ploima</taxon>
        <taxon>Brachionidae</taxon>
        <taxon>Brachionus</taxon>
    </lineage>
</organism>
<evidence type="ECO:0000313" key="1">
    <source>
        <dbReference type="EMBL" id="RNA37398.1"/>
    </source>
</evidence>
<evidence type="ECO:0000313" key="2">
    <source>
        <dbReference type="Proteomes" id="UP000276133"/>
    </source>
</evidence>
<protein>
    <submittedName>
        <fullName evidence="1">Uncharacterized protein</fullName>
    </submittedName>
</protein>
<reference evidence="1 2" key="1">
    <citation type="journal article" date="2018" name="Sci. Rep.">
        <title>Genomic signatures of local adaptation to the degree of environmental predictability in rotifers.</title>
        <authorList>
            <person name="Franch-Gras L."/>
            <person name="Hahn C."/>
            <person name="Garcia-Roger E.M."/>
            <person name="Carmona M.J."/>
            <person name="Serra M."/>
            <person name="Gomez A."/>
        </authorList>
    </citation>
    <scope>NUCLEOTIDE SEQUENCE [LARGE SCALE GENOMIC DNA]</scope>
    <source>
        <strain evidence="1">HYR1</strain>
    </source>
</reference>
<proteinExistence type="predicted"/>
<dbReference type="Proteomes" id="UP000276133">
    <property type="component" value="Unassembled WGS sequence"/>
</dbReference>
<dbReference type="AlphaFoldDB" id="A0A3M7SPG2"/>
<sequence>MEYSEYLTINISRKIKFFTYDKNVLKIRLFEQFFSNFCAKIGTVERYKKKNIFNSELFLDVLRNLRFLRIKNFLGYLGLERIKMDKKGQKDPTGFLVLIKDFLIVCILQKIADYF</sequence>
<accession>A0A3M7SPG2</accession>